<evidence type="ECO:0000313" key="8">
    <source>
        <dbReference type="Proteomes" id="UP001318682"/>
    </source>
</evidence>
<protein>
    <submittedName>
        <fullName evidence="7">(S)-mandelate dehydrogenase</fullName>
        <ecNumber evidence="7">1.1.99.31</ecNumber>
    </submittedName>
</protein>
<evidence type="ECO:0000256" key="5">
    <source>
        <dbReference type="ARBA" id="ARBA00024042"/>
    </source>
</evidence>
<dbReference type="InterPro" id="IPR013785">
    <property type="entry name" value="Aldolase_TIM"/>
</dbReference>
<keyword evidence="2" id="KW-0285">Flavoprotein</keyword>
<dbReference type="PANTHER" id="PTHR10578:SF107">
    <property type="entry name" value="2-HYDROXYACID OXIDASE 1"/>
    <property type="match status" value="1"/>
</dbReference>
<organism evidence="7 8">
    <name type="scientific">Roseobacter fucihabitans</name>
    <dbReference type="NCBI Taxonomy" id="1537242"/>
    <lineage>
        <taxon>Bacteria</taxon>
        <taxon>Pseudomonadati</taxon>
        <taxon>Pseudomonadota</taxon>
        <taxon>Alphaproteobacteria</taxon>
        <taxon>Rhodobacterales</taxon>
        <taxon>Roseobacteraceae</taxon>
        <taxon>Roseobacter</taxon>
    </lineage>
</organism>
<dbReference type="EMBL" id="CP143423">
    <property type="protein sequence ID" value="WVX48458.1"/>
    <property type="molecule type" value="Genomic_DNA"/>
</dbReference>
<dbReference type="PIRSF" id="PIRSF000138">
    <property type="entry name" value="Al-hdrx_acd_dh"/>
    <property type="match status" value="1"/>
</dbReference>
<keyword evidence="8" id="KW-1185">Reference proteome</keyword>
<dbReference type="Proteomes" id="UP001318682">
    <property type="component" value="Chromosome"/>
</dbReference>
<feature type="domain" description="FMN hydroxy acid dehydrogenase" evidence="6">
    <location>
        <begin position="1"/>
        <end position="367"/>
    </location>
</feature>
<dbReference type="PROSITE" id="PS51349">
    <property type="entry name" value="FMN_HYDROXY_ACID_DH_2"/>
    <property type="match status" value="1"/>
</dbReference>
<keyword evidence="3" id="KW-0288">FMN</keyword>
<dbReference type="EC" id="1.1.99.31" evidence="7"/>
<proteinExistence type="inferred from homology"/>
<evidence type="ECO:0000259" key="6">
    <source>
        <dbReference type="PROSITE" id="PS51349"/>
    </source>
</evidence>
<evidence type="ECO:0000256" key="2">
    <source>
        <dbReference type="ARBA" id="ARBA00022630"/>
    </source>
</evidence>
<gene>
    <name evidence="7" type="primary">mdlB_2</name>
    <name evidence="7" type="ORF">ROLI_015380</name>
</gene>
<comment type="similarity">
    <text evidence="5">Belongs to the FMN-dependent alpha-hydroxy acid dehydrogenase family.</text>
</comment>
<comment type="cofactor">
    <cofactor evidence="1">
        <name>FMN</name>
        <dbReference type="ChEBI" id="CHEBI:58210"/>
    </cofactor>
</comment>
<dbReference type="Gene3D" id="3.20.20.70">
    <property type="entry name" value="Aldolase class I"/>
    <property type="match status" value="1"/>
</dbReference>
<dbReference type="RefSeq" id="WP_187429801.1">
    <property type="nucleotide sequence ID" value="NZ_CP143423.1"/>
</dbReference>
<evidence type="ECO:0000256" key="1">
    <source>
        <dbReference type="ARBA" id="ARBA00001917"/>
    </source>
</evidence>
<evidence type="ECO:0000256" key="3">
    <source>
        <dbReference type="ARBA" id="ARBA00022643"/>
    </source>
</evidence>
<evidence type="ECO:0000256" key="4">
    <source>
        <dbReference type="ARBA" id="ARBA00023002"/>
    </source>
</evidence>
<dbReference type="CDD" id="cd02809">
    <property type="entry name" value="alpha_hydroxyacid_oxid_FMN"/>
    <property type="match status" value="1"/>
</dbReference>
<name>A0ABZ2BSR6_9RHOB</name>
<evidence type="ECO:0000313" key="7">
    <source>
        <dbReference type="EMBL" id="WVX48458.1"/>
    </source>
</evidence>
<accession>A0ABZ2BSR6</accession>
<dbReference type="Pfam" id="PF01070">
    <property type="entry name" value="FMN_dh"/>
    <property type="match status" value="1"/>
</dbReference>
<keyword evidence="4 7" id="KW-0560">Oxidoreductase</keyword>
<dbReference type="InterPro" id="IPR037396">
    <property type="entry name" value="FMN_HAD"/>
</dbReference>
<reference evidence="8" key="1">
    <citation type="submission" date="2024-01" db="EMBL/GenBank/DDBJ databases">
        <title>Roseobacter fucihabitans sp. nov., isolated from the brown alga Fucus spiralis.</title>
        <authorList>
            <person name="Hahnke S."/>
            <person name="Berger M."/>
            <person name="Schlingloff A."/>
            <person name="Athale I."/>
            <person name="Neumann-Schaal M."/>
            <person name="Adenaya A."/>
            <person name="Poehlein A."/>
            <person name="Daniel R."/>
            <person name="Pertersen J."/>
            <person name="Brinkhoff T."/>
        </authorList>
    </citation>
    <scope>NUCLEOTIDE SEQUENCE [LARGE SCALE GENOMIC DNA]</scope>
    <source>
        <strain evidence="8">B14</strain>
    </source>
</reference>
<dbReference type="GO" id="GO:0033720">
    <property type="term" value="F:(S)-mandelate dehydrogenase activity"/>
    <property type="evidence" value="ECO:0007669"/>
    <property type="project" value="UniProtKB-EC"/>
</dbReference>
<dbReference type="PANTHER" id="PTHR10578">
    <property type="entry name" value="S -2-HYDROXY-ACID OXIDASE-RELATED"/>
    <property type="match status" value="1"/>
</dbReference>
<sequence length="367" mass="40060">MGASAIHSYDDARRLARRRLPWMVFDYIDGAAGNGVAEARNLAALREIELQTRVLVNVTNRDLRVPVFDHAGVSPFGISPMGMCNLSGPGADLMLARMAAKHQVPHGVSTVASTTLEKIIEVAEGHAWFQLYFSGDGSGTKKLVQRAKSAGYRTLVMTLDVPEVGRRPRELRRGFKMPFRIGPMQFIDFALHPQWSISSLLAGAPDLANFQQDGFTFDRTESRALADWDFLKELRDSWDGNLVAKGVTHVEDAKRLKAEGVDAIQVSSHGGRQLDSAPPPILALPKIRAALGDDYPLFYDTGIRSGEDVVKAYAMGASYVFFGRALQFAIAAGGEAGLAQYWNLITEEVGLTLAQMGRVTLPLNGKT</sequence>
<dbReference type="InterPro" id="IPR000262">
    <property type="entry name" value="FMN-dep_DH"/>
</dbReference>
<dbReference type="InterPro" id="IPR012133">
    <property type="entry name" value="Alpha-hydoxy_acid_DH_FMN"/>
</dbReference>
<dbReference type="SUPFAM" id="SSF51395">
    <property type="entry name" value="FMN-linked oxidoreductases"/>
    <property type="match status" value="1"/>
</dbReference>